<organism evidence="1 2">
    <name type="scientific">Syntrophobacter fumaroxidans (strain DSM 10017 / MPOB)</name>
    <dbReference type="NCBI Taxonomy" id="335543"/>
    <lineage>
        <taxon>Bacteria</taxon>
        <taxon>Pseudomonadati</taxon>
        <taxon>Thermodesulfobacteriota</taxon>
        <taxon>Syntrophobacteria</taxon>
        <taxon>Syntrophobacterales</taxon>
        <taxon>Syntrophobacteraceae</taxon>
        <taxon>Syntrophobacter</taxon>
    </lineage>
</organism>
<dbReference type="PROSITE" id="PS51257">
    <property type="entry name" value="PROKAR_LIPOPROTEIN"/>
    <property type="match status" value="1"/>
</dbReference>
<dbReference type="AlphaFoldDB" id="A0LGP4"/>
<keyword evidence="2" id="KW-1185">Reference proteome</keyword>
<dbReference type="OrthoDB" id="9799365at2"/>
<evidence type="ECO:0000313" key="2">
    <source>
        <dbReference type="Proteomes" id="UP000001784"/>
    </source>
</evidence>
<dbReference type="Pfam" id="PF12710">
    <property type="entry name" value="HAD"/>
    <property type="match status" value="1"/>
</dbReference>
<dbReference type="Gene3D" id="3.40.50.1000">
    <property type="entry name" value="HAD superfamily/HAD-like"/>
    <property type="match status" value="1"/>
</dbReference>
<dbReference type="HOGENOM" id="CLU_052514_0_0_7"/>
<sequence length="341" mass="38429" precursor="true">MKLNRGRPGTLAVLLVLTSLVFGCARLPVAAEDPLPSWNEGAVKDGILDFVARVSTPGGKDFVPVPERVAAFDNDGTLWAEQPIYFQFAFTLDRVKTLAAEHPEWRSEAPFKWVLDGDFQALFDADEKDIFKLILATHAGMTTDEFEGTVREWLATARHPRFKRPYTECVYQPMVELLRYLRANGFKTFIVSGGWSDFMRPWIERVYGIPPEQVVGSGLKLEYEMRGGTSVLLILPEVDFLNDRAGKPVGIHRFIGRRPIFSFGNSDGDLQMLQWTADGKGARFMGLVRHTDAEREWAYDRASPIGRLDKALDEAQAKGWTVVDMKRDWAVVFPTRGSVGR</sequence>
<name>A0LGP4_SYNFM</name>
<dbReference type="PANTHER" id="PTHR43344">
    <property type="entry name" value="PHOSPHOSERINE PHOSPHATASE"/>
    <property type="match status" value="1"/>
</dbReference>
<dbReference type="InterPro" id="IPR023214">
    <property type="entry name" value="HAD_sf"/>
</dbReference>
<dbReference type="eggNOG" id="COG0560">
    <property type="taxonomic scope" value="Bacteria"/>
</dbReference>
<dbReference type="KEGG" id="sfu:Sfum_0900"/>
<dbReference type="SUPFAM" id="SSF56784">
    <property type="entry name" value="HAD-like"/>
    <property type="match status" value="1"/>
</dbReference>
<dbReference type="Proteomes" id="UP000001784">
    <property type="component" value="Chromosome"/>
</dbReference>
<reference evidence="1 2" key="1">
    <citation type="submission" date="2006-10" db="EMBL/GenBank/DDBJ databases">
        <title>Complete sequence of Syntrophobacter fumaroxidans MPOB.</title>
        <authorList>
            <consortium name="US DOE Joint Genome Institute"/>
            <person name="Copeland A."/>
            <person name="Lucas S."/>
            <person name="Lapidus A."/>
            <person name="Barry K."/>
            <person name="Detter J.C."/>
            <person name="Glavina del Rio T."/>
            <person name="Hammon N."/>
            <person name="Israni S."/>
            <person name="Pitluck S."/>
            <person name="Goltsman E.G."/>
            <person name="Martinez M."/>
            <person name="Schmutz J."/>
            <person name="Larimer F."/>
            <person name="Land M."/>
            <person name="Hauser L."/>
            <person name="Kyrpides N."/>
            <person name="Kim E."/>
            <person name="Boone D.R."/>
            <person name="Brockman F."/>
            <person name="Culley D."/>
            <person name="Ferry J."/>
            <person name="Gunsalus R."/>
            <person name="McInerney M.J."/>
            <person name="Morrison M."/>
            <person name="Plugge C."/>
            <person name="Rohlin L."/>
            <person name="Scholten J."/>
            <person name="Sieber J."/>
            <person name="Stams A.J.M."/>
            <person name="Worm P."/>
            <person name="Henstra A.M."/>
            <person name="Richardson P."/>
        </authorList>
    </citation>
    <scope>NUCLEOTIDE SEQUENCE [LARGE SCALE GENOMIC DNA]</scope>
    <source>
        <strain evidence="2">DSM 10017 / MPOB</strain>
    </source>
</reference>
<evidence type="ECO:0000313" key="1">
    <source>
        <dbReference type="EMBL" id="ABK16596.1"/>
    </source>
</evidence>
<gene>
    <name evidence="1" type="ordered locus">Sfum_0900</name>
</gene>
<accession>A0LGP4</accession>
<proteinExistence type="predicted"/>
<dbReference type="EMBL" id="CP000478">
    <property type="protein sequence ID" value="ABK16596.1"/>
    <property type="molecule type" value="Genomic_DNA"/>
</dbReference>
<dbReference type="InterPro" id="IPR036412">
    <property type="entry name" value="HAD-like_sf"/>
</dbReference>
<dbReference type="InParanoid" id="A0LGP4"/>
<dbReference type="InterPro" id="IPR050582">
    <property type="entry name" value="HAD-like_SerB"/>
</dbReference>
<protein>
    <submittedName>
        <fullName evidence="1">NapD-like protein</fullName>
    </submittedName>
</protein>
<dbReference type="RefSeq" id="WP_011697767.1">
    <property type="nucleotide sequence ID" value="NC_008554.1"/>
</dbReference>
<dbReference type="STRING" id="335543.Sfum_0900"/>